<dbReference type="Pfam" id="PF01145">
    <property type="entry name" value="Band_7"/>
    <property type="match status" value="1"/>
</dbReference>
<feature type="region of interest" description="Disordered" evidence="2">
    <location>
        <begin position="340"/>
        <end position="364"/>
    </location>
</feature>
<organism evidence="4 5">
    <name type="scientific">Effrenium voratum</name>
    <dbReference type="NCBI Taxonomy" id="2562239"/>
    <lineage>
        <taxon>Eukaryota</taxon>
        <taxon>Sar</taxon>
        <taxon>Alveolata</taxon>
        <taxon>Dinophyceae</taxon>
        <taxon>Suessiales</taxon>
        <taxon>Symbiodiniaceae</taxon>
        <taxon>Effrenium</taxon>
    </lineage>
</organism>
<feature type="domain" description="Band 7" evidence="3">
    <location>
        <begin position="48"/>
        <end position="208"/>
    </location>
</feature>
<evidence type="ECO:0000313" key="4">
    <source>
        <dbReference type="EMBL" id="CAJ1394874.1"/>
    </source>
</evidence>
<name>A0AA36IWL6_9DINO</name>
<dbReference type="AlphaFoldDB" id="A0AA36IWL6"/>
<keyword evidence="1" id="KW-0175">Coiled coil</keyword>
<gene>
    <name evidence="4" type="ORF">EVOR1521_LOCUS19437</name>
</gene>
<accession>A0AA36IWL6</accession>
<protein>
    <recommendedName>
        <fullName evidence="3">Band 7 domain-containing protein</fullName>
    </recommendedName>
</protein>
<dbReference type="InterPro" id="IPR001107">
    <property type="entry name" value="Band_7"/>
</dbReference>
<evidence type="ECO:0000259" key="3">
    <source>
        <dbReference type="Pfam" id="PF01145"/>
    </source>
</evidence>
<comment type="caution">
    <text evidence="4">The sequence shown here is derived from an EMBL/GenBank/DDBJ whole genome shotgun (WGS) entry which is preliminary data.</text>
</comment>
<dbReference type="PROSITE" id="PS50096">
    <property type="entry name" value="IQ"/>
    <property type="match status" value="2"/>
</dbReference>
<keyword evidence="5" id="KW-1185">Reference proteome</keyword>
<proteinExistence type="predicted"/>
<dbReference type="EMBL" id="CAUJNA010002979">
    <property type="protein sequence ID" value="CAJ1394874.1"/>
    <property type="molecule type" value="Genomic_DNA"/>
</dbReference>
<evidence type="ECO:0000256" key="2">
    <source>
        <dbReference type="SAM" id="MobiDB-lite"/>
    </source>
</evidence>
<reference evidence="4" key="1">
    <citation type="submission" date="2023-08" db="EMBL/GenBank/DDBJ databases">
        <authorList>
            <person name="Chen Y."/>
            <person name="Shah S."/>
            <person name="Dougan E. K."/>
            <person name="Thang M."/>
            <person name="Chan C."/>
        </authorList>
    </citation>
    <scope>NUCLEOTIDE SEQUENCE</scope>
</reference>
<sequence length="698" mass="77889">MAKAIFVCLGVSLLISFFLIYSAWDVLEPWEIGLDYNVILQSISPEAWGTGRHWLGLGHRFVKFPSTVITVQFSHDAAEASGGPLRSRTADGLEVSLEISFQYQLAKDNLYKMYTTFGPEYHELFVKMGMDLLTMAATNHIARAFFVNRTMIGNMMEHSLREHFRQNAFVDVPLFQFQAVSLPEQFETAIKETQVAEQKIRRKQAQQRMRIVEFETEVIKAQRYVQVRNQHRGMKSGRQRRLVRLLLPLRDVEDAPAFARALEGEVAAATRQSVDSVELVSLDCGEGLAASFALGGGEAVAAASLGAALARGNVGGLLQGGQVQLVTQRLRTPIQDRLRGAKQQPVGAAGSSQPAASAGAARSGEPYPAHVPAAGLLDDKVAELLATAGVVSRERQLALERRQGKMEIKIRMQQAALHLRAAGGLYMLHRWRRRNAKKVRACLKLQSHWRSLRFRRLVEERFGQRRLARLQLQSWFRGIFGRRAGVRRFRALRAFGRVGRLAHAAARWLRRARRCLAAAGCIGRSWRGCRARRELAVRRLGLRLLQAALRQSVARARVLELHRASEVIQDQVRDFLNRQAVKRVKEMQKRLVEMQAMAAEIVKQAAALRPEGAQPETDAWDRDTESLSLAAAVDCLNATQLLAATAFGEILDLFQGDAAKLLKYMKVRAMRDHPSEHSVLGIRDDIDSAQPAPASTGA</sequence>
<evidence type="ECO:0000256" key="1">
    <source>
        <dbReference type="SAM" id="Coils"/>
    </source>
</evidence>
<feature type="compositionally biased region" description="Low complexity" evidence="2">
    <location>
        <begin position="347"/>
        <end position="364"/>
    </location>
</feature>
<evidence type="ECO:0000313" key="5">
    <source>
        <dbReference type="Proteomes" id="UP001178507"/>
    </source>
</evidence>
<dbReference type="Proteomes" id="UP001178507">
    <property type="component" value="Unassembled WGS sequence"/>
</dbReference>
<feature type="coiled-coil region" evidence="1">
    <location>
        <begin position="577"/>
        <end position="604"/>
    </location>
</feature>